<feature type="compositionally biased region" description="Gly residues" evidence="1">
    <location>
        <begin position="177"/>
        <end position="195"/>
    </location>
</feature>
<dbReference type="GO" id="GO:0016020">
    <property type="term" value="C:membrane"/>
    <property type="evidence" value="ECO:0007669"/>
    <property type="project" value="TreeGrafter"/>
</dbReference>
<feature type="region of interest" description="Disordered" evidence="1">
    <location>
        <begin position="165"/>
        <end position="202"/>
    </location>
</feature>
<dbReference type="GO" id="GO:0042147">
    <property type="term" value="P:retrograde transport, endosome to Golgi"/>
    <property type="evidence" value="ECO:0007669"/>
    <property type="project" value="TreeGrafter"/>
</dbReference>
<protein>
    <submittedName>
        <fullName evidence="2">DUF4042 domain-containing protein</fullName>
    </submittedName>
</protein>
<sequence length="329" mass="34713">LIELLFLSLDQNIAVSRSKPITLDDIFTLLSSAFLRGPSRFHKGSSSVSREVRAGITYVYLEFFTHLGSDWLVAHSYTMLSHCLSLLTSPRSTSTPSEAAFTRLCLGGHLLPRLLRRHFSETAQVAVARNLIVLLSTRMRKRTNQPQQGQSQLRGFAKSLRSVSSSEQLDEQATGSSNGGGTGEGGEEGNGGAGTVGASSGASGGNADDPNYLICCLDVLTEVIRWLDSSVAPILSPPSNLVDTLFDACLSHTSLGVRVAAAAVLRQLAIALPSQRVPLMNRCMSVLGSVTSADSISGHSLALGGLVAGSRLGELGIPCAKGKAFVPVY</sequence>
<dbReference type="InterPro" id="IPR011989">
    <property type="entry name" value="ARM-like"/>
</dbReference>
<dbReference type="Gene3D" id="1.25.10.10">
    <property type="entry name" value="Leucine-rich Repeat Variant"/>
    <property type="match status" value="1"/>
</dbReference>
<dbReference type="PANTHER" id="PTHR21663:SF0">
    <property type="entry name" value="HEAT REPEAT-CONTAINING PROTEIN 5B"/>
    <property type="match status" value="1"/>
</dbReference>
<dbReference type="GO" id="GO:0005794">
    <property type="term" value="C:Golgi apparatus"/>
    <property type="evidence" value="ECO:0007669"/>
    <property type="project" value="TreeGrafter"/>
</dbReference>
<dbReference type="WBParaSite" id="TTAC_0000449501-mRNA-1">
    <property type="protein sequence ID" value="TTAC_0000449501-mRNA-1"/>
    <property type="gene ID" value="TTAC_0000449501"/>
</dbReference>
<evidence type="ECO:0000313" key="2">
    <source>
        <dbReference type="WBParaSite" id="TTAC_0000449501-mRNA-1"/>
    </source>
</evidence>
<evidence type="ECO:0000256" key="1">
    <source>
        <dbReference type="SAM" id="MobiDB-lite"/>
    </source>
</evidence>
<dbReference type="PANTHER" id="PTHR21663">
    <property type="entry name" value="HYPOTHETICAL HEAT DOMAIN-CONTAINING"/>
    <property type="match status" value="1"/>
</dbReference>
<dbReference type="GO" id="GO:0006897">
    <property type="term" value="P:endocytosis"/>
    <property type="evidence" value="ECO:0007669"/>
    <property type="project" value="TreeGrafter"/>
</dbReference>
<dbReference type="AlphaFoldDB" id="A0A0R3WUQ5"/>
<dbReference type="STRING" id="6205.A0A0R3WUQ5"/>
<dbReference type="InterPro" id="IPR016024">
    <property type="entry name" value="ARM-type_fold"/>
</dbReference>
<organism evidence="2">
    <name type="scientific">Hydatigena taeniaeformis</name>
    <name type="common">Feline tapeworm</name>
    <name type="synonym">Taenia taeniaeformis</name>
    <dbReference type="NCBI Taxonomy" id="6205"/>
    <lineage>
        <taxon>Eukaryota</taxon>
        <taxon>Metazoa</taxon>
        <taxon>Spiralia</taxon>
        <taxon>Lophotrochozoa</taxon>
        <taxon>Platyhelminthes</taxon>
        <taxon>Cestoda</taxon>
        <taxon>Eucestoda</taxon>
        <taxon>Cyclophyllidea</taxon>
        <taxon>Taeniidae</taxon>
        <taxon>Hydatigera</taxon>
    </lineage>
</organism>
<proteinExistence type="predicted"/>
<name>A0A0R3WUQ5_HYDTA</name>
<reference evidence="2" key="1">
    <citation type="submission" date="2017-02" db="UniProtKB">
        <authorList>
            <consortium name="WormBaseParasite"/>
        </authorList>
    </citation>
    <scope>IDENTIFICATION</scope>
</reference>
<accession>A0A0R3WUQ5</accession>
<dbReference type="SUPFAM" id="SSF48371">
    <property type="entry name" value="ARM repeat"/>
    <property type="match status" value="1"/>
</dbReference>
<dbReference type="GO" id="GO:0005829">
    <property type="term" value="C:cytosol"/>
    <property type="evidence" value="ECO:0007669"/>
    <property type="project" value="GOC"/>
</dbReference>
<dbReference type="GO" id="GO:0030139">
    <property type="term" value="C:endocytic vesicle"/>
    <property type="evidence" value="ECO:0007669"/>
    <property type="project" value="TreeGrafter"/>
</dbReference>
<dbReference type="GO" id="GO:0008104">
    <property type="term" value="P:intracellular protein localization"/>
    <property type="evidence" value="ECO:0007669"/>
    <property type="project" value="TreeGrafter"/>
</dbReference>
<dbReference type="InterPro" id="IPR040108">
    <property type="entry name" value="Laa1/Sip1/HEATR5"/>
</dbReference>